<dbReference type="HAMAP" id="MF_00813">
    <property type="entry name" value="Allantoicase"/>
    <property type="match status" value="1"/>
</dbReference>
<feature type="domain" description="Allantoicase" evidence="3">
    <location>
        <begin position="199"/>
        <end position="329"/>
    </location>
</feature>
<accession>D6Z9W6</accession>
<evidence type="ECO:0000256" key="2">
    <source>
        <dbReference type="HAMAP-Rule" id="MF_00813"/>
    </source>
</evidence>
<dbReference type="PANTHER" id="PTHR12045">
    <property type="entry name" value="ALLANTOICASE"/>
    <property type="match status" value="1"/>
</dbReference>
<evidence type="ECO:0000259" key="3">
    <source>
        <dbReference type="Pfam" id="PF03561"/>
    </source>
</evidence>
<dbReference type="STRING" id="640132.Srot_2184"/>
<dbReference type="GO" id="GO:0000256">
    <property type="term" value="P:allantoin catabolic process"/>
    <property type="evidence" value="ECO:0007669"/>
    <property type="project" value="UniProtKB-UniRule"/>
</dbReference>
<dbReference type="InterPro" id="IPR005164">
    <property type="entry name" value="Allantoicase"/>
</dbReference>
<dbReference type="eggNOG" id="COG4266">
    <property type="taxonomic scope" value="Bacteria"/>
</dbReference>
<dbReference type="Gene3D" id="2.60.120.260">
    <property type="entry name" value="Galactose-binding domain-like"/>
    <property type="match status" value="2"/>
</dbReference>
<dbReference type="GO" id="GO:0006144">
    <property type="term" value="P:purine nucleobase metabolic process"/>
    <property type="evidence" value="ECO:0007669"/>
    <property type="project" value="UniProtKB-KW"/>
</dbReference>
<dbReference type="RefSeq" id="WP_013139086.1">
    <property type="nucleotide sequence ID" value="NC_014168.1"/>
</dbReference>
<name>D6Z9W6_SEGRD</name>
<proteinExistence type="inferred from homology"/>
<reference evidence="4 5" key="1">
    <citation type="journal article" date="2010" name="Stand. Genomic Sci.">
        <title>Complete genome sequence of Segniliparus rotundus type strain (CDC 1076).</title>
        <authorList>
            <person name="Sikorski J."/>
            <person name="Lapidus A."/>
            <person name="Copeland A."/>
            <person name="Misra M."/>
            <person name="Glavina Del Rio T."/>
            <person name="Nolan M."/>
            <person name="Lucas S."/>
            <person name="Chen F."/>
            <person name="Tice H."/>
            <person name="Cheng J.F."/>
            <person name="Jando M."/>
            <person name="Schneider S."/>
            <person name="Bruce D."/>
            <person name="Goodwin L."/>
            <person name="Pitluck S."/>
            <person name="Liolios K."/>
            <person name="Mikhailova N."/>
            <person name="Pati A."/>
            <person name="Ivanova N."/>
            <person name="Mavromatis K."/>
            <person name="Chen A."/>
            <person name="Palaniappan K."/>
            <person name="Chertkov O."/>
            <person name="Land M."/>
            <person name="Hauser L."/>
            <person name="Chang Y.J."/>
            <person name="Jeffries C.D."/>
            <person name="Brettin T."/>
            <person name="Detter J.C."/>
            <person name="Han C."/>
            <person name="Rohde M."/>
            <person name="Goker M."/>
            <person name="Bristow J."/>
            <person name="Eisen J.A."/>
            <person name="Markowitz V."/>
            <person name="Hugenholtz P."/>
            <person name="Kyrpides N.C."/>
            <person name="Klenk H.P."/>
        </authorList>
    </citation>
    <scope>NUCLEOTIDE SEQUENCE [LARGE SCALE GENOMIC DNA]</scope>
    <source>
        <strain evidence="5">ATCC BAA-972 / CDC 1076 / CIP 108378 / DSM 44985 / JCM 13578</strain>
    </source>
</reference>
<dbReference type="EC" id="3.5.3.4" evidence="2"/>
<organism evidence="4 5">
    <name type="scientific">Segniliparus rotundus (strain ATCC BAA-972 / CDC 1076 / CIP 108378 / DSM 44985 / JCM 13578)</name>
    <dbReference type="NCBI Taxonomy" id="640132"/>
    <lineage>
        <taxon>Bacteria</taxon>
        <taxon>Bacillati</taxon>
        <taxon>Actinomycetota</taxon>
        <taxon>Actinomycetes</taxon>
        <taxon>Mycobacteriales</taxon>
        <taxon>Segniliparaceae</taxon>
        <taxon>Segniliparus</taxon>
    </lineage>
</organism>
<protein>
    <recommendedName>
        <fullName evidence="2">Probable allantoicase</fullName>
        <ecNumber evidence="2">3.5.3.4</ecNumber>
    </recommendedName>
    <alternativeName>
        <fullName evidence="2">Allantoate amidinohydrolase</fullName>
    </alternativeName>
</protein>
<dbReference type="Proteomes" id="UP000002247">
    <property type="component" value="Chromosome"/>
</dbReference>
<keyword evidence="2 4" id="KW-0378">Hydrolase</keyword>
<dbReference type="PANTHER" id="PTHR12045:SF3">
    <property type="entry name" value="INACTIVE ALLANTOICASE-RELATED"/>
    <property type="match status" value="1"/>
</dbReference>
<sequence length="345" mass="37706">MSPDPLDRPDPRDWHELPDLAGRQLGGSVLWANDEFFAEKENLLKPGSAAFTPHNFGHKGQTYDGWETRRRREPGQDEAIIRLGASGQVRGVVVDTAWFKGNAPAHVTVQALALPGYPSVPDLLASEDWETIVPKSAVEPDSVNRFDVPEPQRQSRRTHIKLIIHPDGGVARFRAHGLAIPDPAFVSAGHVDLAAAENGGLIVGCSNRFYSHPQQLLLPGKAQVMGDGWETARRRDEANDWVRVRLGGEGKPRWAEIDTSCFLGNAPGAASLTGFTAAGDEIALLPRVELRPDTCHRFALPADAPAVEEARLDVYPDGGLARLRLWGEFTPSALERIRTSWGDHG</sequence>
<comment type="pathway">
    <text evidence="2">Nitrogen metabolism; (S)-allantoin degradation; (S)-ureidoglycolate from allantoate (aminidohydrolase route): step 1/1.</text>
</comment>
<dbReference type="UniPathway" id="UPA00395">
    <property type="reaction ID" value="UER00654"/>
</dbReference>
<dbReference type="NCBIfam" id="TIGR02961">
    <property type="entry name" value="allantoicase"/>
    <property type="match status" value="1"/>
</dbReference>
<dbReference type="Pfam" id="PF03561">
    <property type="entry name" value="Allantoicase"/>
    <property type="match status" value="2"/>
</dbReference>
<evidence type="ECO:0000256" key="1">
    <source>
        <dbReference type="ARBA" id="ARBA00009242"/>
    </source>
</evidence>
<feature type="domain" description="Allantoicase" evidence="3">
    <location>
        <begin position="26"/>
        <end position="178"/>
    </location>
</feature>
<evidence type="ECO:0000313" key="5">
    <source>
        <dbReference type="Proteomes" id="UP000002247"/>
    </source>
</evidence>
<keyword evidence="2" id="KW-0659">Purine metabolism</keyword>
<dbReference type="HOGENOM" id="CLU_038797_1_0_11"/>
<dbReference type="InterPro" id="IPR008979">
    <property type="entry name" value="Galactose-bd-like_sf"/>
</dbReference>
<dbReference type="GO" id="GO:0004037">
    <property type="term" value="F:allantoicase activity"/>
    <property type="evidence" value="ECO:0007669"/>
    <property type="project" value="UniProtKB-UniRule"/>
</dbReference>
<comment type="similarity">
    <text evidence="1 2">Belongs to the allantoicase family.</text>
</comment>
<evidence type="ECO:0000313" key="4">
    <source>
        <dbReference type="EMBL" id="ADG98636.1"/>
    </source>
</evidence>
<gene>
    <name evidence="2" type="primary">alc</name>
    <name evidence="4" type="ordered locus">Srot_2184</name>
</gene>
<keyword evidence="5" id="KW-1185">Reference proteome</keyword>
<dbReference type="KEGG" id="srt:Srot_2184"/>
<comment type="catalytic activity">
    <reaction evidence="2">
        <text>allantoate + H2O = (S)-ureidoglycolate + urea</text>
        <dbReference type="Rhea" id="RHEA:11016"/>
        <dbReference type="ChEBI" id="CHEBI:15377"/>
        <dbReference type="ChEBI" id="CHEBI:16199"/>
        <dbReference type="ChEBI" id="CHEBI:17536"/>
        <dbReference type="ChEBI" id="CHEBI:57296"/>
        <dbReference type="EC" id="3.5.3.4"/>
    </reaction>
</comment>
<dbReference type="PIRSF" id="PIRSF016516">
    <property type="entry name" value="Allantoicase"/>
    <property type="match status" value="1"/>
</dbReference>
<dbReference type="AlphaFoldDB" id="D6Z9W6"/>
<dbReference type="EMBL" id="CP001958">
    <property type="protein sequence ID" value="ADG98636.1"/>
    <property type="molecule type" value="Genomic_DNA"/>
</dbReference>
<dbReference type="InterPro" id="IPR015908">
    <property type="entry name" value="Allantoicase_dom"/>
</dbReference>
<dbReference type="SUPFAM" id="SSF49785">
    <property type="entry name" value="Galactose-binding domain-like"/>
    <property type="match status" value="2"/>
</dbReference>